<dbReference type="OrthoDB" id="5877212at2759"/>
<gene>
    <name evidence="2" type="ORF">SVUK_LOCUS6447</name>
</gene>
<dbReference type="EMBL" id="UYYB01020484">
    <property type="protein sequence ID" value="VDM71449.1"/>
    <property type="molecule type" value="Genomic_DNA"/>
</dbReference>
<reference evidence="2 3" key="1">
    <citation type="submission" date="2018-11" db="EMBL/GenBank/DDBJ databases">
        <authorList>
            <consortium name="Pathogen Informatics"/>
        </authorList>
    </citation>
    <scope>NUCLEOTIDE SEQUENCE [LARGE SCALE GENOMIC DNA]</scope>
</reference>
<feature type="region of interest" description="Disordered" evidence="1">
    <location>
        <begin position="32"/>
        <end position="97"/>
    </location>
</feature>
<keyword evidence="3" id="KW-1185">Reference proteome</keyword>
<protein>
    <submittedName>
        <fullName evidence="2">Uncharacterized protein</fullName>
    </submittedName>
</protein>
<dbReference type="AlphaFoldDB" id="A0A3P7IW86"/>
<accession>A0A3P7IW86</accession>
<dbReference type="Proteomes" id="UP000270094">
    <property type="component" value="Unassembled WGS sequence"/>
</dbReference>
<proteinExistence type="predicted"/>
<name>A0A3P7IW86_STRVU</name>
<evidence type="ECO:0000256" key="1">
    <source>
        <dbReference type="SAM" id="MobiDB-lite"/>
    </source>
</evidence>
<organism evidence="2 3">
    <name type="scientific">Strongylus vulgaris</name>
    <name type="common">Blood worm</name>
    <dbReference type="NCBI Taxonomy" id="40348"/>
    <lineage>
        <taxon>Eukaryota</taxon>
        <taxon>Metazoa</taxon>
        <taxon>Ecdysozoa</taxon>
        <taxon>Nematoda</taxon>
        <taxon>Chromadorea</taxon>
        <taxon>Rhabditida</taxon>
        <taxon>Rhabditina</taxon>
        <taxon>Rhabditomorpha</taxon>
        <taxon>Strongyloidea</taxon>
        <taxon>Strongylidae</taxon>
        <taxon>Strongylus</taxon>
    </lineage>
</organism>
<evidence type="ECO:0000313" key="3">
    <source>
        <dbReference type="Proteomes" id="UP000270094"/>
    </source>
</evidence>
<evidence type="ECO:0000313" key="2">
    <source>
        <dbReference type="EMBL" id="VDM71449.1"/>
    </source>
</evidence>
<sequence length="219" mass="24556">MHLHLVDWILGGVSLPREDIYVEHSTDVENSTLNISTNPYNPSTDNETSTNLEESDTTSVPPGSQPINEAMLKPNDDADHDPPACQSENGEEEEAESIRPTLIFLSNNVFNFESAFKRICELFEEESSNKAENHLITKFRIDMSSRNTVRALGALLKYMDSARVGVEFETANIRTPITAIKTISVDEMVEIDSGTYLALDIFFPEEHKVMPFGPYRGKL</sequence>
<feature type="compositionally biased region" description="Polar residues" evidence="1">
    <location>
        <begin position="32"/>
        <end position="67"/>
    </location>
</feature>